<sequence length="68" mass="8273">MSGNDLVKYVTKELVKYADMTKEEKERMREQRKAEKQQAQFYLSNKWFGLLPFSIRTWANKKRKNRSL</sequence>
<dbReference type="AlphaFoldDB" id="A0A366EGF6"/>
<evidence type="ECO:0000256" key="1">
    <source>
        <dbReference type="SAM" id="Coils"/>
    </source>
</evidence>
<evidence type="ECO:0000313" key="3">
    <source>
        <dbReference type="Proteomes" id="UP000252254"/>
    </source>
</evidence>
<comment type="caution">
    <text evidence="2">The sequence shown here is derived from an EMBL/GenBank/DDBJ whole genome shotgun (WGS) entry which is preliminary data.</text>
</comment>
<dbReference type="OrthoDB" id="2691835at2"/>
<accession>A0A366EGF6</accession>
<protein>
    <submittedName>
        <fullName evidence="2">YqzE-like protein</fullName>
    </submittedName>
</protein>
<organism evidence="2 3">
    <name type="scientific">Paraliobacillus ryukyuensis</name>
    <dbReference type="NCBI Taxonomy" id="200904"/>
    <lineage>
        <taxon>Bacteria</taxon>
        <taxon>Bacillati</taxon>
        <taxon>Bacillota</taxon>
        <taxon>Bacilli</taxon>
        <taxon>Bacillales</taxon>
        <taxon>Bacillaceae</taxon>
        <taxon>Paraliobacillus</taxon>
    </lineage>
</organism>
<gene>
    <name evidence="2" type="ORF">DES48_101150</name>
</gene>
<dbReference type="InterPro" id="IPR025622">
    <property type="entry name" value="YqzE"/>
</dbReference>
<feature type="coiled-coil region" evidence="1">
    <location>
        <begin position="18"/>
        <end position="45"/>
    </location>
</feature>
<keyword evidence="1" id="KW-0175">Coiled coil</keyword>
<dbReference type="Pfam" id="PF14038">
    <property type="entry name" value="YqzE"/>
    <property type="match status" value="1"/>
</dbReference>
<dbReference type="RefSeq" id="WP_079708517.1">
    <property type="nucleotide sequence ID" value="NZ_BAABQN010000001.1"/>
</dbReference>
<proteinExistence type="predicted"/>
<evidence type="ECO:0000313" key="2">
    <source>
        <dbReference type="EMBL" id="RBP01413.1"/>
    </source>
</evidence>
<dbReference type="STRING" id="200904.GCA_900168775_02531"/>
<dbReference type="Proteomes" id="UP000252254">
    <property type="component" value="Unassembled WGS sequence"/>
</dbReference>
<name>A0A366EGF6_9BACI</name>
<keyword evidence="3" id="KW-1185">Reference proteome</keyword>
<dbReference type="EMBL" id="QNRI01000001">
    <property type="protein sequence ID" value="RBP01413.1"/>
    <property type="molecule type" value="Genomic_DNA"/>
</dbReference>
<reference evidence="2 3" key="1">
    <citation type="submission" date="2018-06" db="EMBL/GenBank/DDBJ databases">
        <title>Genomic Encyclopedia of Type Strains, Phase IV (KMG-IV): sequencing the most valuable type-strain genomes for metagenomic binning, comparative biology and taxonomic classification.</title>
        <authorList>
            <person name="Goeker M."/>
        </authorList>
    </citation>
    <scope>NUCLEOTIDE SEQUENCE [LARGE SCALE GENOMIC DNA]</scope>
    <source>
        <strain evidence="2 3">DSM 15140</strain>
    </source>
</reference>